<organism evidence="1 2">
    <name type="scientific">Hymenobacter montanus</name>
    <dbReference type="NCBI Taxonomy" id="2771359"/>
    <lineage>
        <taxon>Bacteria</taxon>
        <taxon>Pseudomonadati</taxon>
        <taxon>Bacteroidota</taxon>
        <taxon>Cytophagia</taxon>
        <taxon>Cytophagales</taxon>
        <taxon>Hymenobacteraceae</taxon>
        <taxon>Hymenobacter</taxon>
    </lineage>
</organism>
<keyword evidence="2" id="KW-1185">Reference proteome</keyword>
<gene>
    <name evidence="1" type="ORF">IC235_04775</name>
</gene>
<name>A0A927BBY7_9BACT</name>
<evidence type="ECO:0000313" key="2">
    <source>
        <dbReference type="Proteomes" id="UP000612233"/>
    </source>
</evidence>
<dbReference type="RefSeq" id="WP_191004035.1">
    <property type="nucleotide sequence ID" value="NZ_JACXAD010000004.1"/>
</dbReference>
<comment type="caution">
    <text evidence="1">The sequence shown here is derived from an EMBL/GenBank/DDBJ whole genome shotgun (WGS) entry which is preliminary data.</text>
</comment>
<reference evidence="1" key="1">
    <citation type="submission" date="2020-09" db="EMBL/GenBank/DDBJ databases">
        <authorList>
            <person name="Kim M.K."/>
        </authorList>
    </citation>
    <scope>NUCLEOTIDE SEQUENCE</scope>
    <source>
        <strain evidence="1">BT664</strain>
    </source>
</reference>
<proteinExistence type="predicted"/>
<protein>
    <submittedName>
        <fullName evidence="1">Uncharacterized protein</fullName>
    </submittedName>
</protein>
<accession>A0A927BBY7</accession>
<evidence type="ECO:0000313" key="1">
    <source>
        <dbReference type="EMBL" id="MBD2767203.1"/>
    </source>
</evidence>
<dbReference type="Proteomes" id="UP000612233">
    <property type="component" value="Unassembled WGS sequence"/>
</dbReference>
<sequence>MQPTLRGAWWLHEMREAGLQYIAWVLPSNLVARQTAETIAQTIENPYVGTFDDVASAYVWLQQQQIAVDSQQ</sequence>
<dbReference type="AlphaFoldDB" id="A0A927BBY7"/>
<dbReference type="EMBL" id="JACXAD010000004">
    <property type="protein sequence ID" value="MBD2767203.1"/>
    <property type="molecule type" value="Genomic_DNA"/>
</dbReference>